<dbReference type="EMBL" id="CP041036">
    <property type="protein sequence ID" value="QDE31665.1"/>
    <property type="molecule type" value="Genomic_DNA"/>
</dbReference>
<sequence length="134" mass="14453">MKYLSLLALLVVSHCAMAEQGLVVEISIEEHAAQSQDVTISVSKIVMGFNESVSLDVEGDYGVTIVSEKSQASKVNLVVSLSDQSNGAPELLGDKSLKLNVGNSANYQISHNDHSYKVTIDTRYGELPAVEEQK</sequence>
<dbReference type="Proteomes" id="UP000319809">
    <property type="component" value="Chromosome"/>
</dbReference>
<keyword evidence="3" id="KW-1185">Reference proteome</keyword>
<feature type="chain" id="PRO_5021467155" evidence="1">
    <location>
        <begin position="19"/>
        <end position="134"/>
    </location>
</feature>
<dbReference type="KEGG" id="spol:FH971_12205"/>
<protein>
    <submittedName>
        <fullName evidence="2">Uncharacterized protein</fullName>
    </submittedName>
</protein>
<feature type="signal peptide" evidence="1">
    <location>
        <begin position="1"/>
        <end position="18"/>
    </location>
</feature>
<dbReference type="AlphaFoldDB" id="A0A4Y5YGC4"/>
<gene>
    <name evidence="2" type="ORF">FH971_12205</name>
</gene>
<organism evidence="2 3">
    <name type="scientific">Shewanella polaris</name>
    <dbReference type="NCBI Taxonomy" id="2588449"/>
    <lineage>
        <taxon>Bacteria</taxon>
        <taxon>Pseudomonadati</taxon>
        <taxon>Pseudomonadota</taxon>
        <taxon>Gammaproteobacteria</taxon>
        <taxon>Alteromonadales</taxon>
        <taxon>Shewanellaceae</taxon>
        <taxon>Shewanella</taxon>
    </lineage>
</organism>
<accession>A0A4Y5YGC4</accession>
<evidence type="ECO:0000313" key="3">
    <source>
        <dbReference type="Proteomes" id="UP000319809"/>
    </source>
</evidence>
<keyword evidence="1" id="KW-0732">Signal</keyword>
<proteinExistence type="predicted"/>
<evidence type="ECO:0000313" key="2">
    <source>
        <dbReference type="EMBL" id="QDE31665.1"/>
    </source>
</evidence>
<reference evidence="2 3" key="1">
    <citation type="submission" date="2019-06" db="EMBL/GenBank/DDBJ databases">
        <title>The genome of Shewanella sp. SM1901.</title>
        <authorList>
            <person name="Cha Q."/>
        </authorList>
    </citation>
    <scope>NUCLEOTIDE SEQUENCE [LARGE SCALE GENOMIC DNA]</scope>
    <source>
        <strain evidence="2 3">SM1901</strain>
    </source>
</reference>
<dbReference type="RefSeq" id="WP_140234473.1">
    <property type="nucleotide sequence ID" value="NZ_CP041036.1"/>
</dbReference>
<name>A0A4Y5YGC4_9GAMM</name>
<evidence type="ECO:0000256" key="1">
    <source>
        <dbReference type="SAM" id="SignalP"/>
    </source>
</evidence>